<feature type="domain" description="NADP-dependent oxidoreductase" evidence="1">
    <location>
        <begin position="18"/>
        <end position="315"/>
    </location>
</feature>
<organism evidence="2">
    <name type="scientific">marine metagenome</name>
    <dbReference type="NCBI Taxonomy" id="408172"/>
    <lineage>
        <taxon>unclassified sequences</taxon>
        <taxon>metagenomes</taxon>
        <taxon>ecological metagenomes</taxon>
    </lineage>
</organism>
<reference evidence="2" key="1">
    <citation type="submission" date="2018-05" db="EMBL/GenBank/DDBJ databases">
        <authorList>
            <person name="Lanie J.A."/>
            <person name="Ng W.-L."/>
            <person name="Kazmierczak K.M."/>
            <person name="Andrzejewski T.M."/>
            <person name="Davidsen T.M."/>
            <person name="Wayne K.J."/>
            <person name="Tettelin H."/>
            <person name="Glass J.I."/>
            <person name="Rusch D."/>
            <person name="Podicherti R."/>
            <person name="Tsui H.-C.T."/>
            <person name="Winkler M.E."/>
        </authorList>
    </citation>
    <scope>NUCLEOTIDE SEQUENCE</scope>
</reference>
<evidence type="ECO:0000259" key="1">
    <source>
        <dbReference type="Pfam" id="PF00248"/>
    </source>
</evidence>
<dbReference type="InterPro" id="IPR036812">
    <property type="entry name" value="NAD(P)_OxRdtase_dom_sf"/>
</dbReference>
<dbReference type="AlphaFoldDB" id="A0A381YTA3"/>
<name>A0A381YTA3_9ZZZZ</name>
<dbReference type="SUPFAM" id="SSF51430">
    <property type="entry name" value="NAD(P)-linked oxidoreductase"/>
    <property type="match status" value="1"/>
</dbReference>
<gene>
    <name evidence="2" type="ORF">METZ01_LOCUS133044</name>
</gene>
<dbReference type="InterPro" id="IPR023210">
    <property type="entry name" value="NADP_OxRdtase_dom"/>
</dbReference>
<dbReference type="GO" id="GO:0005829">
    <property type="term" value="C:cytosol"/>
    <property type="evidence" value="ECO:0007669"/>
    <property type="project" value="TreeGrafter"/>
</dbReference>
<sequence length="327" mass="35763">MDPLDKANIGTTALAVTRLGLGGAPMGGLFSDVEERQAYETLSAAYKNGVRYFDTAPLYGSGKSERFFGEFLSTVPRDEFVLSSKVGRLLDNKEPVAEEGLYVNVPKMKVQYDYSRDGVLRSIEDSLHRLGLDRIDIAFIHDPDENFDIAMDEALPTLADLRSQGVLKAIGAGMNQWEMLADFARKGDFDCFLLAGRYTLLDYSALETFLPLCLEKHISVILGGPYNSGILASDLKPEATYFYQAAPQEVLTRASEIKKICTKHNVELKAAALQFGLLHPAIASTIPGARKPAEVLQNIESAGAEIPNDLWNELKAEGLLPASAPTE</sequence>
<dbReference type="CDD" id="cd19152">
    <property type="entry name" value="AKR_AKR15A"/>
    <property type="match status" value="1"/>
</dbReference>
<dbReference type="EMBL" id="UINC01018995">
    <property type="protein sequence ID" value="SVA80190.1"/>
    <property type="molecule type" value="Genomic_DNA"/>
</dbReference>
<dbReference type="PANTHER" id="PTHR42686">
    <property type="entry name" value="GH17980P-RELATED"/>
    <property type="match status" value="1"/>
</dbReference>
<accession>A0A381YTA3</accession>
<evidence type="ECO:0000313" key="2">
    <source>
        <dbReference type="EMBL" id="SVA80190.1"/>
    </source>
</evidence>
<protein>
    <recommendedName>
        <fullName evidence="1">NADP-dependent oxidoreductase domain-containing protein</fullName>
    </recommendedName>
</protein>
<dbReference type="PANTHER" id="PTHR42686:SF1">
    <property type="entry name" value="GH17980P-RELATED"/>
    <property type="match status" value="1"/>
</dbReference>
<dbReference type="Pfam" id="PF00248">
    <property type="entry name" value="Aldo_ket_red"/>
    <property type="match status" value="1"/>
</dbReference>
<dbReference type="GO" id="GO:0016491">
    <property type="term" value="F:oxidoreductase activity"/>
    <property type="evidence" value="ECO:0007669"/>
    <property type="project" value="InterPro"/>
</dbReference>
<dbReference type="InterPro" id="IPR020471">
    <property type="entry name" value="AKR"/>
</dbReference>
<proteinExistence type="predicted"/>
<dbReference type="Gene3D" id="3.20.20.100">
    <property type="entry name" value="NADP-dependent oxidoreductase domain"/>
    <property type="match status" value="1"/>
</dbReference>